<proteinExistence type="predicted"/>
<sequence>MQKEHQHQTTQGGLPEGEDPGDLNSSTSDDDDDEEEPLIGEGAKGSSSREDHLSQTPKGQKSKARLSEAERRGLLPNTIYQLCNTNGERWIRELINTHYECKTPERDPITCCGSCNPELLSTLDTQIKTSQDKAMAAKRLRPLVDSLKLFFYKEAQREYPTTDICYTPY</sequence>
<gene>
    <name evidence="2 4" type="ORF">P152DRAFT_9670</name>
</gene>
<evidence type="ECO:0000313" key="4">
    <source>
        <dbReference type="RefSeq" id="XP_033538782.1"/>
    </source>
</evidence>
<organism evidence="2">
    <name type="scientific">Eremomyces bilateralis CBS 781.70</name>
    <dbReference type="NCBI Taxonomy" id="1392243"/>
    <lineage>
        <taxon>Eukaryota</taxon>
        <taxon>Fungi</taxon>
        <taxon>Dikarya</taxon>
        <taxon>Ascomycota</taxon>
        <taxon>Pezizomycotina</taxon>
        <taxon>Dothideomycetes</taxon>
        <taxon>Dothideomycetes incertae sedis</taxon>
        <taxon>Eremomycetales</taxon>
        <taxon>Eremomycetaceae</taxon>
        <taxon>Eremomyces</taxon>
    </lineage>
</organism>
<dbReference type="AlphaFoldDB" id="A0A6G1GGX1"/>
<reference evidence="2 4" key="1">
    <citation type="submission" date="2020-01" db="EMBL/GenBank/DDBJ databases">
        <authorList>
            <consortium name="DOE Joint Genome Institute"/>
            <person name="Haridas S."/>
            <person name="Albert R."/>
            <person name="Binder M."/>
            <person name="Bloem J."/>
            <person name="Labutti K."/>
            <person name="Salamov A."/>
            <person name="Andreopoulos B."/>
            <person name="Baker S.E."/>
            <person name="Barry K."/>
            <person name="Bills G."/>
            <person name="Bluhm B.H."/>
            <person name="Cannon C."/>
            <person name="Castanera R."/>
            <person name="Culley D.E."/>
            <person name="Daum C."/>
            <person name="Ezra D."/>
            <person name="Gonzalez J.B."/>
            <person name="Henrissat B."/>
            <person name="Kuo A."/>
            <person name="Liang C."/>
            <person name="Lipzen A."/>
            <person name="Lutzoni F."/>
            <person name="Magnuson J."/>
            <person name="Mondo S."/>
            <person name="Nolan M."/>
            <person name="Ohm R."/>
            <person name="Pangilinan J."/>
            <person name="Park H.-J."/>
            <person name="Ramirez L."/>
            <person name="Alfaro M."/>
            <person name="Sun H."/>
            <person name="Tritt A."/>
            <person name="Yoshinaga Y."/>
            <person name="Zwiers L.-H."/>
            <person name="Turgeon B.G."/>
            <person name="Goodwin S.B."/>
            <person name="Spatafora J.W."/>
            <person name="Crous P.W."/>
            <person name="Grigoriev I.V."/>
        </authorList>
    </citation>
    <scope>NUCLEOTIDE SEQUENCE</scope>
    <source>
        <strain evidence="2 4">CBS 781.70</strain>
    </source>
</reference>
<dbReference type="GeneID" id="54423959"/>
<evidence type="ECO:0000256" key="1">
    <source>
        <dbReference type="SAM" id="MobiDB-lite"/>
    </source>
</evidence>
<evidence type="ECO:0000313" key="2">
    <source>
        <dbReference type="EMBL" id="KAF1817151.1"/>
    </source>
</evidence>
<reference evidence="4" key="3">
    <citation type="submission" date="2025-04" db="UniProtKB">
        <authorList>
            <consortium name="RefSeq"/>
        </authorList>
    </citation>
    <scope>IDENTIFICATION</scope>
    <source>
        <strain evidence="4">CBS 781.70</strain>
    </source>
</reference>
<dbReference type="RefSeq" id="XP_033538782.1">
    <property type="nucleotide sequence ID" value="XM_033683389.1"/>
</dbReference>
<keyword evidence="3" id="KW-1185">Reference proteome</keyword>
<dbReference type="EMBL" id="ML975149">
    <property type="protein sequence ID" value="KAF1817151.1"/>
    <property type="molecule type" value="Genomic_DNA"/>
</dbReference>
<name>A0A6G1GGX1_9PEZI</name>
<feature type="compositionally biased region" description="Acidic residues" evidence="1">
    <location>
        <begin position="28"/>
        <end position="38"/>
    </location>
</feature>
<accession>A0A6G1GGX1</accession>
<dbReference type="Proteomes" id="UP000504638">
    <property type="component" value="Unplaced"/>
</dbReference>
<feature type="region of interest" description="Disordered" evidence="1">
    <location>
        <begin position="1"/>
        <end position="70"/>
    </location>
</feature>
<protein>
    <submittedName>
        <fullName evidence="2 4">Uncharacterized protein</fullName>
    </submittedName>
</protein>
<evidence type="ECO:0000313" key="3">
    <source>
        <dbReference type="Proteomes" id="UP000504638"/>
    </source>
</evidence>
<reference evidence="4" key="2">
    <citation type="submission" date="2020-04" db="EMBL/GenBank/DDBJ databases">
        <authorList>
            <consortium name="NCBI Genome Project"/>
        </authorList>
    </citation>
    <scope>NUCLEOTIDE SEQUENCE</scope>
    <source>
        <strain evidence="4">CBS 781.70</strain>
    </source>
</reference>